<dbReference type="EMBL" id="JAHWGI010001033">
    <property type="protein sequence ID" value="KAK3921218.1"/>
    <property type="molecule type" value="Genomic_DNA"/>
</dbReference>
<dbReference type="Proteomes" id="UP001219518">
    <property type="component" value="Unassembled WGS sequence"/>
</dbReference>
<name>A0AAE1HHH3_9NEOP</name>
<organism evidence="1 2">
    <name type="scientific">Frankliniella fusca</name>
    <dbReference type="NCBI Taxonomy" id="407009"/>
    <lineage>
        <taxon>Eukaryota</taxon>
        <taxon>Metazoa</taxon>
        <taxon>Ecdysozoa</taxon>
        <taxon>Arthropoda</taxon>
        <taxon>Hexapoda</taxon>
        <taxon>Insecta</taxon>
        <taxon>Pterygota</taxon>
        <taxon>Neoptera</taxon>
        <taxon>Paraneoptera</taxon>
        <taxon>Thysanoptera</taxon>
        <taxon>Terebrantia</taxon>
        <taxon>Thripoidea</taxon>
        <taxon>Thripidae</taxon>
        <taxon>Frankliniella</taxon>
    </lineage>
</organism>
<evidence type="ECO:0000313" key="1">
    <source>
        <dbReference type="EMBL" id="KAK3921218.1"/>
    </source>
</evidence>
<reference evidence="1" key="2">
    <citation type="journal article" date="2023" name="BMC Genomics">
        <title>Pest status, molecular evolution, and epigenetic factors derived from the genome assembly of Frankliniella fusca, a thysanopteran phytovirus vector.</title>
        <authorList>
            <person name="Catto M.A."/>
            <person name="Labadie P.E."/>
            <person name="Jacobson A.L."/>
            <person name="Kennedy G.G."/>
            <person name="Srinivasan R."/>
            <person name="Hunt B.G."/>
        </authorList>
    </citation>
    <scope>NUCLEOTIDE SEQUENCE</scope>
    <source>
        <strain evidence="1">PL_HMW_Pooled</strain>
    </source>
</reference>
<sequence>MRNTLWSGGHELMHLPSFHLSYAPKIQLVFLVLTLKPECMTAHQHLDHNFLAVNFSCSSISFDKAISTGVYFTLKILCFPPYTVGKAKTSMSSSKVRDKGMLPSPGAILTPESATKPLLPVEYDMKSLHFLVPYYDNLHQFDSLTSTLVLYLLDICRTFFTFISSVLSYFGSDDCILRSYILLTRSVVEAAFLANSSWETLLVLSFLLGQQSICAFVLTFVTLPTNIGII</sequence>
<gene>
    <name evidence="1" type="ORF">KUF71_010433</name>
</gene>
<protein>
    <submittedName>
        <fullName evidence="1">Arabinose metabolism transcriptional repressor</fullName>
    </submittedName>
</protein>
<comment type="caution">
    <text evidence="1">The sequence shown here is derived from an EMBL/GenBank/DDBJ whole genome shotgun (WGS) entry which is preliminary data.</text>
</comment>
<feature type="non-terminal residue" evidence="1">
    <location>
        <position position="1"/>
    </location>
</feature>
<dbReference type="AlphaFoldDB" id="A0AAE1HHH3"/>
<accession>A0AAE1HHH3</accession>
<evidence type="ECO:0000313" key="2">
    <source>
        <dbReference type="Proteomes" id="UP001219518"/>
    </source>
</evidence>
<reference evidence="1" key="1">
    <citation type="submission" date="2021-07" db="EMBL/GenBank/DDBJ databases">
        <authorList>
            <person name="Catto M.A."/>
            <person name="Jacobson A."/>
            <person name="Kennedy G."/>
            <person name="Labadie P."/>
            <person name="Hunt B.G."/>
            <person name="Srinivasan R."/>
        </authorList>
    </citation>
    <scope>NUCLEOTIDE SEQUENCE</scope>
    <source>
        <strain evidence="1">PL_HMW_Pooled</strain>
        <tissue evidence="1">Head</tissue>
    </source>
</reference>
<proteinExistence type="predicted"/>
<keyword evidence="2" id="KW-1185">Reference proteome</keyword>